<evidence type="ECO:0000256" key="5">
    <source>
        <dbReference type="ARBA" id="ARBA00022692"/>
    </source>
</evidence>
<dbReference type="GO" id="GO:0043093">
    <property type="term" value="P:FtsZ-dependent cytokinesis"/>
    <property type="evidence" value="ECO:0007669"/>
    <property type="project" value="UniProtKB-UniRule"/>
</dbReference>
<protein>
    <recommendedName>
        <fullName evidence="9">Cell division protein FtsQ</fullName>
    </recommendedName>
</protein>
<proteinExistence type="inferred from homology"/>
<comment type="subcellular location">
    <subcellularLocation>
        <location evidence="9">Cell inner membrane</location>
        <topology evidence="9">Single-pass type II membrane protein</topology>
    </subcellularLocation>
    <subcellularLocation>
        <location evidence="1">Membrane</location>
    </subcellularLocation>
    <text evidence="9">Localizes to the division septum.</text>
</comment>
<dbReference type="PANTHER" id="PTHR35851:SF1">
    <property type="entry name" value="CELL DIVISION PROTEIN FTSQ"/>
    <property type="match status" value="1"/>
</dbReference>
<dbReference type="Gene3D" id="3.40.50.11690">
    <property type="entry name" value="Cell division protein FtsQ/DivIB"/>
    <property type="match status" value="1"/>
</dbReference>
<dbReference type="AlphaFoldDB" id="A0AAP6MM44"/>
<dbReference type="InterPro" id="IPR045335">
    <property type="entry name" value="FtsQ_C_sf"/>
</dbReference>
<evidence type="ECO:0000313" key="11">
    <source>
        <dbReference type="EMBL" id="MEA5444836.1"/>
    </source>
</evidence>
<evidence type="ECO:0000256" key="3">
    <source>
        <dbReference type="ARBA" id="ARBA00022519"/>
    </source>
</evidence>
<comment type="function">
    <text evidence="9">Essential cell division protein. May link together the upstream cell division proteins, which are predominantly cytoplasmic, with the downstream cell division proteins, which are predominantly periplasmic. May control correct divisome assembly.</text>
</comment>
<keyword evidence="2 9" id="KW-1003">Cell membrane</keyword>
<evidence type="ECO:0000256" key="1">
    <source>
        <dbReference type="ARBA" id="ARBA00004370"/>
    </source>
</evidence>
<evidence type="ECO:0000259" key="10">
    <source>
        <dbReference type="PROSITE" id="PS51779"/>
    </source>
</evidence>
<accession>A0AAP6MM44</accession>
<dbReference type="InterPro" id="IPR026579">
    <property type="entry name" value="FtsQ"/>
</dbReference>
<evidence type="ECO:0000256" key="4">
    <source>
        <dbReference type="ARBA" id="ARBA00022618"/>
    </source>
</evidence>
<evidence type="ECO:0000313" key="12">
    <source>
        <dbReference type="Proteomes" id="UP001302316"/>
    </source>
</evidence>
<gene>
    <name evidence="9" type="primary">ftsQ</name>
    <name evidence="11" type="ORF">VCB98_03275</name>
</gene>
<dbReference type="Proteomes" id="UP001302316">
    <property type="component" value="Unassembled WGS sequence"/>
</dbReference>
<evidence type="ECO:0000256" key="9">
    <source>
        <dbReference type="HAMAP-Rule" id="MF_00911"/>
    </source>
</evidence>
<dbReference type="PANTHER" id="PTHR35851">
    <property type="entry name" value="CELL DIVISION PROTEIN FTSQ"/>
    <property type="match status" value="1"/>
</dbReference>
<name>A0AAP6MM44_9GAMM</name>
<dbReference type="GO" id="GO:0005886">
    <property type="term" value="C:plasma membrane"/>
    <property type="evidence" value="ECO:0007669"/>
    <property type="project" value="UniProtKB-SubCell"/>
</dbReference>
<organism evidence="11 12">
    <name type="scientific">Natronospira elongata</name>
    <dbReference type="NCBI Taxonomy" id="3110268"/>
    <lineage>
        <taxon>Bacteria</taxon>
        <taxon>Pseudomonadati</taxon>
        <taxon>Pseudomonadota</taxon>
        <taxon>Gammaproteobacteria</taxon>
        <taxon>Natronospirales</taxon>
        <taxon>Natronospiraceae</taxon>
        <taxon>Natronospira</taxon>
    </lineage>
</organism>
<dbReference type="GO" id="GO:0090529">
    <property type="term" value="P:cell septum assembly"/>
    <property type="evidence" value="ECO:0007669"/>
    <property type="project" value="InterPro"/>
</dbReference>
<dbReference type="Pfam" id="PF08478">
    <property type="entry name" value="POTRA_1"/>
    <property type="match status" value="1"/>
</dbReference>
<keyword evidence="6 9" id="KW-1133">Transmembrane helix</keyword>
<comment type="subunit">
    <text evidence="9">Part of a complex composed of FtsB, FtsL and FtsQ.</text>
</comment>
<dbReference type="GO" id="GO:0032153">
    <property type="term" value="C:cell division site"/>
    <property type="evidence" value="ECO:0007669"/>
    <property type="project" value="UniProtKB-UniRule"/>
</dbReference>
<dbReference type="InterPro" id="IPR013685">
    <property type="entry name" value="POTRA_FtsQ_type"/>
</dbReference>
<evidence type="ECO:0000256" key="8">
    <source>
        <dbReference type="ARBA" id="ARBA00023306"/>
    </source>
</evidence>
<keyword evidence="3 9" id="KW-0997">Cell inner membrane</keyword>
<reference evidence="11 12" key="1">
    <citation type="submission" date="2023-12" db="EMBL/GenBank/DDBJ databases">
        <title>Whole-genome sequencing of halo(alkali)philic microorganisms from hypersaline lakes.</title>
        <authorList>
            <person name="Sorokin D.Y."/>
            <person name="Merkel A.Y."/>
            <person name="Messina E."/>
            <person name="Yakimov M."/>
        </authorList>
    </citation>
    <scope>NUCLEOTIDE SEQUENCE [LARGE SCALE GENOMIC DNA]</scope>
    <source>
        <strain evidence="11 12">AB-CW1</strain>
    </source>
</reference>
<dbReference type="InterPro" id="IPR005548">
    <property type="entry name" value="Cell_div_FtsQ/DivIB_C"/>
</dbReference>
<comment type="caution">
    <text evidence="11">The sequence shown here is derived from an EMBL/GenBank/DDBJ whole genome shotgun (WGS) entry which is preliminary data.</text>
</comment>
<dbReference type="EMBL" id="JAYGII010000004">
    <property type="protein sequence ID" value="MEA5444836.1"/>
    <property type="molecule type" value="Genomic_DNA"/>
</dbReference>
<dbReference type="Gene3D" id="3.10.20.310">
    <property type="entry name" value="membrane protein fhac"/>
    <property type="match status" value="1"/>
</dbReference>
<dbReference type="HAMAP" id="MF_00911">
    <property type="entry name" value="FtsQ_subfam"/>
    <property type="match status" value="1"/>
</dbReference>
<feature type="domain" description="POTRA" evidence="10">
    <location>
        <begin position="48"/>
        <end position="117"/>
    </location>
</feature>
<keyword evidence="4 9" id="KW-0132">Cell division</keyword>
<feature type="transmembrane region" description="Helical" evidence="9">
    <location>
        <begin position="20"/>
        <end position="42"/>
    </location>
</feature>
<keyword evidence="5 9" id="KW-0812">Transmembrane</keyword>
<sequence>MSQARRRKTTQAPARELPSWLLPGSVVALMAGVLIAAGWHWLPRVEGPAFETLVIKGERHQLSAEVLRDRVRPILDDGYFGADLAELRRELEAEPWVAAVSVRRQWPSTLALTVHEQVPAAVWNREGFLNEDGEFFVPREIHQEPGFLPELSGPEGSEAEVLEAWQAMQAELAPHGESAVALRLSERRAWTLELASGPELRLGRADRERRFERFAQVALPALARTERVAMASLDYIDMRYTNGFSVAPSGGDTTEDQGNG</sequence>
<evidence type="ECO:0000256" key="7">
    <source>
        <dbReference type="ARBA" id="ARBA00023136"/>
    </source>
</evidence>
<keyword evidence="8 9" id="KW-0131">Cell cycle</keyword>
<evidence type="ECO:0000256" key="2">
    <source>
        <dbReference type="ARBA" id="ARBA00022475"/>
    </source>
</evidence>
<comment type="similarity">
    <text evidence="9">Belongs to the FtsQ/DivIB family. FtsQ subfamily.</text>
</comment>
<dbReference type="InterPro" id="IPR034746">
    <property type="entry name" value="POTRA"/>
</dbReference>
<dbReference type="PROSITE" id="PS51779">
    <property type="entry name" value="POTRA"/>
    <property type="match status" value="1"/>
</dbReference>
<keyword evidence="7 9" id="KW-0472">Membrane</keyword>
<dbReference type="Pfam" id="PF03799">
    <property type="entry name" value="FtsQ_DivIB_C"/>
    <property type="match status" value="1"/>
</dbReference>
<keyword evidence="12" id="KW-1185">Reference proteome</keyword>
<evidence type="ECO:0000256" key="6">
    <source>
        <dbReference type="ARBA" id="ARBA00022989"/>
    </source>
</evidence>
<dbReference type="RefSeq" id="WP_346050451.1">
    <property type="nucleotide sequence ID" value="NZ_JAYGII010000004.1"/>
</dbReference>